<keyword evidence="3 5" id="KW-1133">Transmembrane helix</keyword>
<evidence type="ECO:0000259" key="6">
    <source>
        <dbReference type="Pfam" id="PF04932"/>
    </source>
</evidence>
<keyword evidence="8" id="KW-1185">Reference proteome</keyword>
<dbReference type="OrthoDB" id="4391260at2"/>
<dbReference type="EMBL" id="CP004393">
    <property type="protein sequence ID" value="AJE47798.1"/>
    <property type="molecule type" value="Genomic_DNA"/>
</dbReference>
<feature type="transmembrane region" description="Helical" evidence="5">
    <location>
        <begin position="156"/>
        <end position="172"/>
    </location>
</feature>
<dbReference type="InterPro" id="IPR007016">
    <property type="entry name" value="O-antigen_ligase-rel_domated"/>
</dbReference>
<organism evidence="7 8">
    <name type="scientific">Celeribacter indicus</name>
    <dbReference type="NCBI Taxonomy" id="1208324"/>
    <lineage>
        <taxon>Bacteria</taxon>
        <taxon>Pseudomonadati</taxon>
        <taxon>Pseudomonadota</taxon>
        <taxon>Alphaproteobacteria</taxon>
        <taxon>Rhodobacterales</taxon>
        <taxon>Roseobacteraceae</taxon>
        <taxon>Celeribacter</taxon>
    </lineage>
</organism>
<comment type="subcellular location">
    <subcellularLocation>
        <location evidence="1">Membrane</location>
        <topology evidence="1">Multi-pass membrane protein</topology>
    </subcellularLocation>
</comment>
<dbReference type="GO" id="GO:0016020">
    <property type="term" value="C:membrane"/>
    <property type="evidence" value="ECO:0007669"/>
    <property type="project" value="UniProtKB-SubCell"/>
</dbReference>
<feature type="transmembrane region" description="Helical" evidence="5">
    <location>
        <begin position="122"/>
        <end position="141"/>
    </location>
</feature>
<keyword evidence="4 5" id="KW-0472">Membrane</keyword>
<feature type="transmembrane region" description="Helical" evidence="5">
    <location>
        <begin position="386"/>
        <end position="403"/>
    </location>
</feature>
<feature type="transmembrane region" description="Helical" evidence="5">
    <location>
        <begin position="232"/>
        <end position="249"/>
    </location>
</feature>
<dbReference type="KEGG" id="cid:P73_3083"/>
<dbReference type="AlphaFoldDB" id="A0A0B5DWK7"/>
<feature type="transmembrane region" description="Helical" evidence="5">
    <location>
        <begin position="74"/>
        <end position="91"/>
    </location>
</feature>
<evidence type="ECO:0000256" key="1">
    <source>
        <dbReference type="ARBA" id="ARBA00004141"/>
    </source>
</evidence>
<evidence type="ECO:0000256" key="4">
    <source>
        <dbReference type="ARBA" id="ARBA00023136"/>
    </source>
</evidence>
<evidence type="ECO:0000256" key="3">
    <source>
        <dbReference type="ARBA" id="ARBA00022989"/>
    </source>
</evidence>
<dbReference type="PANTHER" id="PTHR37422">
    <property type="entry name" value="TEICHURONIC ACID BIOSYNTHESIS PROTEIN TUAE"/>
    <property type="match status" value="1"/>
</dbReference>
<accession>A0A0B5DWK7</accession>
<name>A0A0B5DWK7_9RHOB</name>
<evidence type="ECO:0000313" key="7">
    <source>
        <dbReference type="EMBL" id="AJE47798.1"/>
    </source>
</evidence>
<dbReference type="InterPro" id="IPR051533">
    <property type="entry name" value="WaaL-like"/>
</dbReference>
<feature type="transmembrane region" description="Helical" evidence="5">
    <location>
        <begin position="179"/>
        <end position="197"/>
    </location>
</feature>
<gene>
    <name evidence="7" type="ORF">P73_3083</name>
</gene>
<protein>
    <submittedName>
        <fullName evidence="7">O-antigen polymerase</fullName>
    </submittedName>
</protein>
<dbReference type="Proteomes" id="UP000031521">
    <property type="component" value="Chromosome"/>
</dbReference>
<dbReference type="STRING" id="1208324.P73_3083"/>
<dbReference type="PANTHER" id="PTHR37422:SF17">
    <property type="entry name" value="O-ANTIGEN LIGASE"/>
    <property type="match status" value="1"/>
</dbReference>
<keyword evidence="2 5" id="KW-0812">Transmembrane</keyword>
<dbReference type="RefSeq" id="WP_052453331.1">
    <property type="nucleotide sequence ID" value="NZ_CP004393.1"/>
</dbReference>
<dbReference type="Pfam" id="PF04932">
    <property type="entry name" value="Wzy_C"/>
    <property type="match status" value="1"/>
</dbReference>
<feature type="transmembrane region" description="Helical" evidence="5">
    <location>
        <begin position="45"/>
        <end position="62"/>
    </location>
</feature>
<evidence type="ECO:0000313" key="8">
    <source>
        <dbReference type="Proteomes" id="UP000031521"/>
    </source>
</evidence>
<proteinExistence type="predicted"/>
<reference evidence="7 8" key="1">
    <citation type="journal article" date="2014" name="Int. J. Syst. Evol. Microbiol.">
        <title>Celeribacter indicus sp. nov., a polycyclic aromatic hydrocarbon-degrading bacterium from deep-sea sediment and reclassification of Huaishuia halophila as Celeribacter halophilus comb. nov.</title>
        <authorList>
            <person name="Lai Q."/>
            <person name="Cao J."/>
            <person name="Yuan J."/>
            <person name="Li F."/>
            <person name="Shao Z."/>
        </authorList>
    </citation>
    <scope>NUCLEOTIDE SEQUENCE [LARGE SCALE GENOMIC DNA]</scope>
    <source>
        <strain evidence="7">P73</strain>
    </source>
</reference>
<feature type="transmembrane region" description="Helical" evidence="5">
    <location>
        <begin position="332"/>
        <end position="352"/>
    </location>
</feature>
<evidence type="ECO:0000256" key="2">
    <source>
        <dbReference type="ARBA" id="ARBA00022692"/>
    </source>
</evidence>
<sequence length="416" mass="45987">MAAVDTYLRIGSRFYIPGLTAQKRDQILVTIWFLATFKQFPMDELVLYPLALYFACAFARDIDALFPVLKRGGWMLFPFPIWCTLSVLWGLEAGLIVKSSLQLYLTVLISFCAALRLEQRQLVFSFMIAAGVFAVLSRFAAPGPPERGIFGSKNQMGLNMVMLWLAALCVLFDPGQRRAFRILALVLAALSLNLVFIAQSATAVLLAFGLLGLVGFILLLRGRGLLHPQVMLTLSLGLGVLIFGGALFLSTSSVDVAGIILEKFGKDATLTGRTVLWGYAFDQIRENPLLGVGHGGFWRPYDWTSLARKIYVDFHMALSARFYFHNAYLEVAVHQGLIGLAFALLAFGFGVWQTTVALLRRIDMPQAFFFSIAAMMLVRNMTEPGLMTAFAQMTMILYMGALMEARDRAGIDPGAV</sequence>
<evidence type="ECO:0000256" key="5">
    <source>
        <dbReference type="SAM" id="Phobius"/>
    </source>
</evidence>
<feature type="domain" description="O-antigen ligase-related" evidence="6">
    <location>
        <begin position="187"/>
        <end position="343"/>
    </location>
</feature>
<feature type="transmembrane region" description="Helical" evidence="5">
    <location>
        <begin position="203"/>
        <end position="220"/>
    </location>
</feature>
<dbReference type="HOGENOM" id="CLU_039809_0_0_5"/>